<gene>
    <name evidence="9" type="ORF">JCM19237_3525</name>
</gene>
<feature type="transmembrane region" description="Helical" evidence="6">
    <location>
        <begin position="290"/>
        <end position="308"/>
    </location>
</feature>
<proteinExistence type="predicted"/>
<dbReference type="Pfam" id="PF03772">
    <property type="entry name" value="Competence"/>
    <property type="match status" value="1"/>
</dbReference>
<dbReference type="NCBIfam" id="TIGR00360">
    <property type="entry name" value="ComEC_N-term"/>
    <property type="match status" value="1"/>
</dbReference>
<dbReference type="STRING" id="754436.JCM19237_3525"/>
<feature type="domain" description="DUF4131" evidence="8">
    <location>
        <begin position="46"/>
        <end position="193"/>
    </location>
</feature>
<keyword evidence="2" id="KW-1003">Cell membrane</keyword>
<feature type="transmembrane region" description="Helical" evidence="6">
    <location>
        <begin position="250"/>
        <end position="270"/>
    </location>
</feature>
<feature type="domain" description="ComEC/Rec2-related protein" evidence="7">
    <location>
        <begin position="229"/>
        <end position="342"/>
    </location>
</feature>
<evidence type="ECO:0000256" key="4">
    <source>
        <dbReference type="ARBA" id="ARBA00022989"/>
    </source>
</evidence>
<organism evidence="9 10">
    <name type="scientific">Photobacterium aphoticum</name>
    <dbReference type="NCBI Taxonomy" id="754436"/>
    <lineage>
        <taxon>Bacteria</taxon>
        <taxon>Pseudomonadati</taxon>
        <taxon>Pseudomonadota</taxon>
        <taxon>Gammaproteobacteria</taxon>
        <taxon>Vibrionales</taxon>
        <taxon>Vibrionaceae</taxon>
        <taxon>Photobacterium</taxon>
    </lineage>
</organism>
<protein>
    <submittedName>
        <fullName evidence="9">DNA internalization-related competence protein ComEC/Rec2</fullName>
    </submittedName>
</protein>
<evidence type="ECO:0000259" key="8">
    <source>
        <dbReference type="Pfam" id="PF13567"/>
    </source>
</evidence>
<sequence>MNRLMTCLGIVFLISTGCADMMRCAAGIALGLLSLHFWPSLPEYNAFVTVVMIGSIVLAYFRQRSLIWVAVGALLANIAATSYVQNVQLAAFEPENTTIVGEVRSLLNPNNNVTLFEFTSETRGNPPNEAVFSSRLQLRWQQGVPSPVMRQGERWQLTVKLRPPHGRVNSAGFDRERHFVGKGIHASGIVVAGTRLSANKDLPAWRQTLFERAVQQTDGLAQQGYLLALGFGFRDALNDHDWALLRDSGLAHLMAISGLHIGLAVMLGWWLGGGIRFLLGDHARWQWWPLWTAIVCGAGYAWLAGFSLPTQRALMMSVLVLCLLRGGVRWRGSQVMVVFAISLALNL</sequence>
<comment type="caution">
    <text evidence="9">The sequence shown here is derived from an EMBL/GenBank/DDBJ whole genome shotgun (WGS) entry which is preliminary data.</text>
</comment>
<dbReference type="AlphaFoldDB" id="A0A090RC39"/>
<evidence type="ECO:0000256" key="3">
    <source>
        <dbReference type="ARBA" id="ARBA00022692"/>
    </source>
</evidence>
<keyword evidence="3 6" id="KW-0812">Transmembrane</keyword>
<keyword evidence="5 6" id="KW-0472">Membrane</keyword>
<dbReference type="EMBL" id="BBMN01000006">
    <property type="protein sequence ID" value="GAL05142.1"/>
    <property type="molecule type" value="Genomic_DNA"/>
</dbReference>
<dbReference type="eggNOG" id="COG0658">
    <property type="taxonomic scope" value="Bacteria"/>
</dbReference>
<accession>A0A090RC39</accession>
<keyword evidence="4 6" id="KW-1133">Transmembrane helix</keyword>
<dbReference type="GO" id="GO:0005886">
    <property type="term" value="C:plasma membrane"/>
    <property type="evidence" value="ECO:0007669"/>
    <property type="project" value="UniProtKB-SubCell"/>
</dbReference>
<dbReference type="PANTHER" id="PTHR30619:SF1">
    <property type="entry name" value="RECOMBINATION PROTEIN 2"/>
    <property type="match status" value="1"/>
</dbReference>
<dbReference type="PANTHER" id="PTHR30619">
    <property type="entry name" value="DNA INTERNALIZATION/COMPETENCE PROTEIN COMEC/REC2"/>
    <property type="match status" value="1"/>
</dbReference>
<dbReference type="InterPro" id="IPR004477">
    <property type="entry name" value="ComEC_N"/>
</dbReference>
<evidence type="ECO:0000256" key="1">
    <source>
        <dbReference type="ARBA" id="ARBA00004651"/>
    </source>
</evidence>
<reference evidence="9 10" key="1">
    <citation type="journal article" date="2014" name="Genome Announc.">
        <title>Draft Genome Sequences of Two Vibrionaceae Species, Vibrio ponticus C121 and Photobacterium aphoticum C119, Isolated as Coral Reef Microbiota.</title>
        <authorList>
            <person name="Al-saari N."/>
            <person name="Meirelles P.M."/>
            <person name="Mino S."/>
            <person name="Suda W."/>
            <person name="Oshima K."/>
            <person name="Hattori M."/>
            <person name="Ohkuma M."/>
            <person name="Thompson F.L."/>
            <person name="Gomez-Gil B."/>
            <person name="Sawabe T."/>
            <person name="Sawabe T."/>
        </authorList>
    </citation>
    <scope>NUCLEOTIDE SEQUENCE [LARGE SCALE GENOMIC DNA]</scope>
    <source>
        <strain evidence="9 10">JCM 19237</strain>
    </source>
</reference>
<evidence type="ECO:0000256" key="6">
    <source>
        <dbReference type="SAM" id="Phobius"/>
    </source>
</evidence>
<evidence type="ECO:0000313" key="10">
    <source>
        <dbReference type="Proteomes" id="UP000029227"/>
    </source>
</evidence>
<evidence type="ECO:0000256" key="2">
    <source>
        <dbReference type="ARBA" id="ARBA00022475"/>
    </source>
</evidence>
<dbReference type="PROSITE" id="PS51257">
    <property type="entry name" value="PROKAR_LIPOPROTEIN"/>
    <property type="match status" value="1"/>
</dbReference>
<evidence type="ECO:0000259" key="7">
    <source>
        <dbReference type="Pfam" id="PF03772"/>
    </source>
</evidence>
<name>A0A090RC39_9GAMM</name>
<evidence type="ECO:0000256" key="5">
    <source>
        <dbReference type="ARBA" id="ARBA00023136"/>
    </source>
</evidence>
<dbReference type="Pfam" id="PF13567">
    <property type="entry name" value="DUF4131"/>
    <property type="match status" value="1"/>
</dbReference>
<dbReference type="InterPro" id="IPR052159">
    <property type="entry name" value="Competence_DNA_uptake"/>
</dbReference>
<comment type="subcellular location">
    <subcellularLocation>
        <location evidence="1">Cell membrane</location>
        <topology evidence="1">Multi-pass membrane protein</topology>
    </subcellularLocation>
</comment>
<evidence type="ECO:0000313" key="9">
    <source>
        <dbReference type="EMBL" id="GAL05142.1"/>
    </source>
</evidence>
<dbReference type="InterPro" id="IPR025405">
    <property type="entry name" value="DUF4131"/>
</dbReference>
<dbReference type="Proteomes" id="UP000029227">
    <property type="component" value="Unassembled WGS sequence"/>
</dbReference>
<feature type="transmembrane region" description="Helical" evidence="6">
    <location>
        <begin position="43"/>
        <end position="61"/>
    </location>
</feature>